<dbReference type="GO" id="GO:1990904">
    <property type="term" value="C:ribonucleoprotein complex"/>
    <property type="evidence" value="ECO:0007669"/>
    <property type="project" value="UniProtKB-KW"/>
</dbReference>
<dbReference type="PANTHER" id="PTHR11620">
    <property type="entry name" value="60S RIBOSOMAL PROTEIN L23A"/>
    <property type="match status" value="1"/>
</dbReference>
<comment type="function">
    <text evidence="6">One of the early assembly proteins it binds 23S rRNA. One of the proteins that surrounds the polypeptide exit tunnel on the outside of the ribosome. Forms the main docking site for trigger factor binding to the ribosome.</text>
</comment>
<evidence type="ECO:0000256" key="3">
    <source>
        <dbReference type="ARBA" id="ARBA00022884"/>
    </source>
</evidence>
<keyword evidence="4 6" id="KW-0689">Ribosomal protein</keyword>
<dbReference type="Pfam" id="PF00276">
    <property type="entry name" value="Ribosomal_L23"/>
    <property type="match status" value="1"/>
</dbReference>
<evidence type="ECO:0000256" key="5">
    <source>
        <dbReference type="ARBA" id="ARBA00023274"/>
    </source>
</evidence>
<reference evidence="8" key="1">
    <citation type="journal article" date="2018" name="Nat. Biotechnol.">
        <title>A standardized bacterial taxonomy based on genome phylogeny substantially revises the tree of life.</title>
        <authorList>
            <person name="Parks D.H."/>
            <person name="Chuvochina M."/>
            <person name="Waite D.W."/>
            <person name="Rinke C."/>
            <person name="Skarshewski A."/>
            <person name="Chaumeil P.A."/>
            <person name="Hugenholtz P."/>
        </authorList>
    </citation>
    <scope>NUCLEOTIDE SEQUENCE [LARGE SCALE GENOMIC DNA]</scope>
    <source>
        <strain evidence="8">UBA11284</strain>
    </source>
</reference>
<dbReference type="NCBIfam" id="NF004359">
    <property type="entry name" value="PRK05738.1-3"/>
    <property type="match status" value="1"/>
</dbReference>
<keyword evidence="5 6" id="KW-0687">Ribonucleoprotein</keyword>
<dbReference type="InterPro" id="IPR012677">
    <property type="entry name" value="Nucleotide-bd_a/b_plait_sf"/>
</dbReference>
<gene>
    <name evidence="6" type="primary">rplW</name>
    <name evidence="8" type="ORF">DEO68_15520</name>
</gene>
<dbReference type="EMBL" id="DOTR01000086">
    <property type="protein sequence ID" value="HCA03541.1"/>
    <property type="molecule type" value="Genomic_DNA"/>
</dbReference>
<organism evidence="8">
    <name type="scientific">Halomonas campaniensis</name>
    <dbReference type="NCBI Taxonomy" id="213554"/>
    <lineage>
        <taxon>Bacteria</taxon>
        <taxon>Pseudomonadati</taxon>
        <taxon>Pseudomonadota</taxon>
        <taxon>Gammaproteobacteria</taxon>
        <taxon>Oceanospirillales</taxon>
        <taxon>Halomonadaceae</taxon>
        <taxon>Halomonas</taxon>
    </lineage>
</organism>
<keyword evidence="3 6" id="KW-0694">RNA-binding</keyword>
<accession>A0A060B6V7</accession>
<keyword evidence="2 6" id="KW-0699">rRNA-binding</keyword>
<evidence type="ECO:0000256" key="1">
    <source>
        <dbReference type="ARBA" id="ARBA00006700"/>
    </source>
</evidence>
<dbReference type="GO" id="GO:0005840">
    <property type="term" value="C:ribosome"/>
    <property type="evidence" value="ECO:0007669"/>
    <property type="project" value="UniProtKB-KW"/>
</dbReference>
<dbReference type="OrthoDB" id="9793353at2"/>
<evidence type="ECO:0000256" key="2">
    <source>
        <dbReference type="ARBA" id="ARBA00022730"/>
    </source>
</evidence>
<dbReference type="GO" id="GO:0019843">
    <property type="term" value="F:rRNA binding"/>
    <property type="evidence" value="ECO:0007669"/>
    <property type="project" value="UniProtKB-UniRule"/>
</dbReference>
<dbReference type="KEGG" id="hcs:FF32_07195"/>
<dbReference type="HAMAP" id="MF_01369_B">
    <property type="entry name" value="Ribosomal_uL23_B"/>
    <property type="match status" value="1"/>
</dbReference>
<dbReference type="NCBIfam" id="NF004363">
    <property type="entry name" value="PRK05738.2-4"/>
    <property type="match status" value="1"/>
</dbReference>
<dbReference type="SUPFAM" id="SSF54189">
    <property type="entry name" value="Ribosomal proteins S24e, L23 and L15e"/>
    <property type="match status" value="1"/>
</dbReference>
<dbReference type="GO" id="GO:0006412">
    <property type="term" value="P:translation"/>
    <property type="evidence" value="ECO:0007669"/>
    <property type="project" value="UniProtKB-UniRule"/>
</dbReference>
<evidence type="ECO:0000313" key="8">
    <source>
        <dbReference type="EMBL" id="HCA03541.1"/>
    </source>
</evidence>
<dbReference type="InterPro" id="IPR012678">
    <property type="entry name" value="Ribosomal_uL23/eL15/eS24_sf"/>
</dbReference>
<comment type="similarity">
    <text evidence="1 6 7">Belongs to the universal ribosomal protein uL23 family.</text>
</comment>
<evidence type="ECO:0000256" key="7">
    <source>
        <dbReference type="RuleBase" id="RU003934"/>
    </source>
</evidence>
<dbReference type="GO" id="GO:0003735">
    <property type="term" value="F:structural constituent of ribosome"/>
    <property type="evidence" value="ECO:0007669"/>
    <property type="project" value="InterPro"/>
</dbReference>
<comment type="subunit">
    <text evidence="6">Part of the 50S ribosomal subunit. Contacts protein L29, and trigger factor when it is bound to the ribosome.</text>
</comment>
<dbReference type="InterPro" id="IPR001014">
    <property type="entry name" value="Ribosomal_uL23_CS"/>
</dbReference>
<comment type="caution">
    <text evidence="8">The sequence shown here is derived from an EMBL/GenBank/DDBJ whole genome shotgun (WGS) entry which is preliminary data.</text>
</comment>
<dbReference type="InterPro" id="IPR013025">
    <property type="entry name" value="Ribosomal_uL23-like"/>
</dbReference>
<dbReference type="FunFam" id="3.30.70.330:FF:000001">
    <property type="entry name" value="50S ribosomal protein L23"/>
    <property type="match status" value="1"/>
</dbReference>
<proteinExistence type="inferred from homology"/>
<protein>
    <recommendedName>
        <fullName evidence="6">Large ribosomal subunit protein uL23</fullName>
    </recommendedName>
</protein>
<name>A0A060B6V7_9GAMM</name>
<dbReference type="Gene3D" id="3.30.70.330">
    <property type="match status" value="1"/>
</dbReference>
<sequence>MNQERVFKVLLGPHVTEKAAMAAERNQYVFKVASDATKPEIKKAVEALFGKKVGSVQVLNVKGKTKRTAHGVGLRKGYRKAYVTLAAGETLEDFSGAE</sequence>
<dbReference type="AlphaFoldDB" id="A0A060B6V7"/>
<dbReference type="PROSITE" id="PS00050">
    <property type="entry name" value="RIBOSOMAL_L23"/>
    <property type="match status" value="1"/>
</dbReference>
<dbReference type="HOGENOM" id="CLU_037562_3_1_6"/>
<evidence type="ECO:0000256" key="6">
    <source>
        <dbReference type="HAMAP-Rule" id="MF_01369"/>
    </source>
</evidence>
<evidence type="ECO:0000256" key="4">
    <source>
        <dbReference type="ARBA" id="ARBA00022980"/>
    </source>
</evidence>